<reference evidence="2 3" key="1">
    <citation type="submission" date="2019-03" db="EMBL/GenBank/DDBJ databases">
        <title>First draft genome of Liparis tanakae, snailfish: a comprehensive survey of snailfish specific genes.</title>
        <authorList>
            <person name="Kim W."/>
            <person name="Song I."/>
            <person name="Jeong J.-H."/>
            <person name="Kim D."/>
            <person name="Kim S."/>
            <person name="Ryu S."/>
            <person name="Song J.Y."/>
            <person name="Lee S.K."/>
        </authorList>
    </citation>
    <scope>NUCLEOTIDE SEQUENCE [LARGE SCALE GENOMIC DNA]</scope>
    <source>
        <tissue evidence="2">Muscle</tissue>
    </source>
</reference>
<evidence type="ECO:0000313" key="3">
    <source>
        <dbReference type="Proteomes" id="UP000314294"/>
    </source>
</evidence>
<dbReference type="Proteomes" id="UP000314294">
    <property type="component" value="Unassembled WGS sequence"/>
</dbReference>
<proteinExistence type="predicted"/>
<name>A0A4Z2I0X3_9TELE</name>
<feature type="region of interest" description="Disordered" evidence="1">
    <location>
        <begin position="31"/>
        <end position="65"/>
    </location>
</feature>
<organism evidence="2 3">
    <name type="scientific">Liparis tanakae</name>
    <name type="common">Tanaka's snailfish</name>
    <dbReference type="NCBI Taxonomy" id="230148"/>
    <lineage>
        <taxon>Eukaryota</taxon>
        <taxon>Metazoa</taxon>
        <taxon>Chordata</taxon>
        <taxon>Craniata</taxon>
        <taxon>Vertebrata</taxon>
        <taxon>Euteleostomi</taxon>
        <taxon>Actinopterygii</taxon>
        <taxon>Neopterygii</taxon>
        <taxon>Teleostei</taxon>
        <taxon>Neoteleostei</taxon>
        <taxon>Acanthomorphata</taxon>
        <taxon>Eupercaria</taxon>
        <taxon>Perciformes</taxon>
        <taxon>Cottioidei</taxon>
        <taxon>Cottales</taxon>
        <taxon>Liparidae</taxon>
        <taxon>Liparis</taxon>
    </lineage>
</organism>
<keyword evidence="3" id="KW-1185">Reference proteome</keyword>
<sequence>MAFTSSELTMLSILLQNTPDAVGSTMMEIKTQNRPRSRNAISEVQKRENRGAAGSGADLSVRAVI</sequence>
<evidence type="ECO:0000313" key="2">
    <source>
        <dbReference type="EMBL" id="TNN70873.1"/>
    </source>
</evidence>
<comment type="caution">
    <text evidence="2">The sequence shown here is derived from an EMBL/GenBank/DDBJ whole genome shotgun (WGS) entry which is preliminary data.</text>
</comment>
<dbReference type="AlphaFoldDB" id="A0A4Z2I0X3"/>
<feature type="compositionally biased region" description="Polar residues" evidence="1">
    <location>
        <begin position="31"/>
        <end position="42"/>
    </location>
</feature>
<gene>
    <name evidence="2" type="ORF">EYF80_018858</name>
</gene>
<dbReference type="EMBL" id="SRLO01000157">
    <property type="protein sequence ID" value="TNN70873.1"/>
    <property type="molecule type" value="Genomic_DNA"/>
</dbReference>
<accession>A0A4Z2I0X3</accession>
<evidence type="ECO:0000256" key="1">
    <source>
        <dbReference type="SAM" id="MobiDB-lite"/>
    </source>
</evidence>
<protein>
    <submittedName>
        <fullName evidence="2">Uncharacterized protein</fullName>
    </submittedName>
</protein>